<organism evidence="10 11">
    <name type="scientific">Rhamnella rubrinervis</name>
    <dbReference type="NCBI Taxonomy" id="2594499"/>
    <lineage>
        <taxon>Eukaryota</taxon>
        <taxon>Viridiplantae</taxon>
        <taxon>Streptophyta</taxon>
        <taxon>Embryophyta</taxon>
        <taxon>Tracheophyta</taxon>
        <taxon>Spermatophyta</taxon>
        <taxon>Magnoliopsida</taxon>
        <taxon>eudicotyledons</taxon>
        <taxon>Gunneridae</taxon>
        <taxon>Pentapetalae</taxon>
        <taxon>rosids</taxon>
        <taxon>fabids</taxon>
        <taxon>Rosales</taxon>
        <taxon>Rhamnaceae</taxon>
        <taxon>rhamnoid group</taxon>
        <taxon>Rhamneae</taxon>
        <taxon>Rhamnella</taxon>
    </lineage>
</organism>
<feature type="region of interest" description="Disordered" evidence="7">
    <location>
        <begin position="291"/>
        <end position="407"/>
    </location>
</feature>
<dbReference type="GO" id="GO:0003723">
    <property type="term" value="F:RNA binding"/>
    <property type="evidence" value="ECO:0007669"/>
    <property type="project" value="UniProtKB-UniRule"/>
</dbReference>
<dbReference type="GO" id="GO:1990904">
    <property type="term" value="C:ribonucleoprotein complex"/>
    <property type="evidence" value="ECO:0007669"/>
    <property type="project" value="InterPro"/>
</dbReference>
<evidence type="ECO:0008006" key="12">
    <source>
        <dbReference type="Google" id="ProtNLM"/>
    </source>
</evidence>
<name>A0A8K0DUB6_9ROSA</name>
<dbReference type="EMBL" id="VOIH02000010">
    <property type="protein sequence ID" value="KAF3435353.1"/>
    <property type="molecule type" value="Genomic_DNA"/>
</dbReference>
<proteinExistence type="predicted"/>
<evidence type="ECO:0000259" key="8">
    <source>
        <dbReference type="PROSITE" id="PS50102"/>
    </source>
</evidence>
<feature type="compositionally biased region" description="Polar residues" evidence="7">
    <location>
        <begin position="359"/>
        <end position="373"/>
    </location>
</feature>
<evidence type="ECO:0000256" key="3">
    <source>
        <dbReference type="ARBA" id="ARBA00023015"/>
    </source>
</evidence>
<comment type="caution">
    <text evidence="10">The sequence shown here is derived from an EMBL/GenBank/DDBJ whole genome shotgun (WGS) entry which is preliminary data.</text>
</comment>
<evidence type="ECO:0000256" key="2">
    <source>
        <dbReference type="ARBA" id="ARBA00022884"/>
    </source>
</evidence>
<dbReference type="CDD" id="cd08033">
    <property type="entry name" value="LARP_6"/>
    <property type="match status" value="1"/>
</dbReference>
<dbReference type="OrthoDB" id="435402at2759"/>
<evidence type="ECO:0000313" key="11">
    <source>
        <dbReference type="Proteomes" id="UP000796880"/>
    </source>
</evidence>
<dbReference type="Gene3D" id="1.10.10.10">
    <property type="entry name" value="Winged helix-like DNA-binding domain superfamily/Winged helix DNA-binding domain"/>
    <property type="match status" value="1"/>
</dbReference>
<evidence type="ECO:0000256" key="5">
    <source>
        <dbReference type="ARBA" id="ARBA00023242"/>
    </source>
</evidence>
<evidence type="ECO:0000313" key="10">
    <source>
        <dbReference type="EMBL" id="KAF3435353.1"/>
    </source>
</evidence>
<feature type="domain" description="RRM" evidence="8">
    <location>
        <begin position="190"/>
        <end position="278"/>
    </location>
</feature>
<evidence type="ECO:0000259" key="9">
    <source>
        <dbReference type="PROSITE" id="PS50961"/>
    </source>
</evidence>
<feature type="compositionally biased region" description="Basic residues" evidence="7">
    <location>
        <begin position="334"/>
        <end position="346"/>
    </location>
</feature>
<dbReference type="InterPro" id="IPR000504">
    <property type="entry name" value="RRM_dom"/>
</dbReference>
<dbReference type="Proteomes" id="UP000796880">
    <property type="component" value="Unassembled WGS sequence"/>
</dbReference>
<dbReference type="InterPro" id="IPR002344">
    <property type="entry name" value="Lupus_La"/>
</dbReference>
<dbReference type="SUPFAM" id="SSF54928">
    <property type="entry name" value="RNA-binding domain, RBD"/>
    <property type="match status" value="1"/>
</dbReference>
<dbReference type="PRINTS" id="PR00302">
    <property type="entry name" value="LUPUSLA"/>
</dbReference>
<dbReference type="Gene3D" id="3.30.70.330">
    <property type="match status" value="1"/>
</dbReference>
<dbReference type="SMART" id="SM00360">
    <property type="entry name" value="RRM"/>
    <property type="match status" value="1"/>
</dbReference>
<evidence type="ECO:0000256" key="7">
    <source>
        <dbReference type="SAM" id="MobiDB-lite"/>
    </source>
</evidence>
<dbReference type="PROSITE" id="PS50961">
    <property type="entry name" value="HTH_LA"/>
    <property type="match status" value="1"/>
</dbReference>
<gene>
    <name evidence="10" type="ORF">FNV43_RR22442</name>
</gene>
<dbReference type="GO" id="GO:0005634">
    <property type="term" value="C:nucleus"/>
    <property type="evidence" value="ECO:0007669"/>
    <property type="project" value="UniProtKB-SubCell"/>
</dbReference>
<dbReference type="PANTHER" id="PTHR22792">
    <property type="entry name" value="LUPUS LA PROTEIN-RELATED"/>
    <property type="match status" value="1"/>
</dbReference>
<evidence type="ECO:0000256" key="1">
    <source>
        <dbReference type="ARBA" id="ARBA00004123"/>
    </source>
</evidence>
<keyword evidence="5" id="KW-0539">Nucleus</keyword>
<protein>
    <recommendedName>
        <fullName evidence="12">La-related protein 6C</fullName>
    </recommendedName>
</protein>
<feature type="compositionally biased region" description="Acidic residues" evidence="7">
    <location>
        <begin position="294"/>
        <end position="308"/>
    </location>
</feature>
<dbReference type="InterPro" id="IPR036390">
    <property type="entry name" value="WH_DNA-bd_sf"/>
</dbReference>
<keyword evidence="4" id="KW-0804">Transcription</keyword>
<dbReference type="Pfam" id="PF00076">
    <property type="entry name" value="RRM_1"/>
    <property type="match status" value="1"/>
</dbReference>
<comment type="subcellular location">
    <subcellularLocation>
        <location evidence="1">Nucleus</location>
    </subcellularLocation>
</comment>
<accession>A0A8K0DUB6</accession>
<dbReference type="PANTHER" id="PTHR22792:SF62">
    <property type="entry name" value="LA-RELATED PROTEIN 7"/>
    <property type="match status" value="1"/>
</dbReference>
<dbReference type="Pfam" id="PF05383">
    <property type="entry name" value="La"/>
    <property type="match status" value="1"/>
</dbReference>
<feature type="domain" description="HTH La-type RNA-binding" evidence="9">
    <location>
        <begin position="92"/>
        <end position="183"/>
    </location>
</feature>
<dbReference type="InterPro" id="IPR034878">
    <property type="entry name" value="La-rel_plant_RRM"/>
</dbReference>
<sequence>MAQAQPGKKIQEHPEMQAKERDGVPFKFNAQAPEFVPRSQTQMPISGYFYPCFHLLGGTTSGPDWIYVGDQEPPTYFLSNPSNPQQPNSSKNVLSDDLQLKIIKQVEYQFSDMSLLANESLMKHISRDPEGYVPVSVIASTKKIKSLTNNHQMLVQALRSSLKLVVSNDGKKVRRKHPFTEKDREELHSRIVVVENLPEDHSHQNLERIFSVVGSVKTVRVCHPHESNSSRSKSDFFISNKLHALVEYETMDLADKAVEKLNDERNWRKGLRVRLLLRCSPKSVLKTRKSEFDGILDDDETPVPESPEDASQPSNVDLVAESNAEENLVGPKKGWVRGRGKARGRTQNHNGRGLLAPSPQLSSVNQCEASAKQSCRGPRMPDGTRGFTIGRGKPLSTTSMVANSPME</sequence>
<dbReference type="PROSITE" id="PS50102">
    <property type="entry name" value="RRM"/>
    <property type="match status" value="1"/>
</dbReference>
<dbReference type="AlphaFoldDB" id="A0A8K0DUB6"/>
<dbReference type="InterPro" id="IPR035979">
    <property type="entry name" value="RBD_domain_sf"/>
</dbReference>
<reference evidence="10" key="1">
    <citation type="submission" date="2020-03" db="EMBL/GenBank/DDBJ databases">
        <title>A high-quality chromosome-level genome assembly of a woody plant with both climbing and erect habits, Rhamnella rubrinervis.</title>
        <authorList>
            <person name="Lu Z."/>
            <person name="Yang Y."/>
            <person name="Zhu X."/>
            <person name="Sun Y."/>
        </authorList>
    </citation>
    <scope>NUCLEOTIDE SEQUENCE</scope>
    <source>
        <strain evidence="10">BYM</strain>
        <tissue evidence="10">Leaf</tissue>
    </source>
</reference>
<dbReference type="InterPro" id="IPR012677">
    <property type="entry name" value="Nucleotide-bd_a/b_plait_sf"/>
</dbReference>
<dbReference type="InterPro" id="IPR036388">
    <property type="entry name" value="WH-like_DNA-bd_sf"/>
</dbReference>
<keyword evidence="11" id="KW-1185">Reference proteome</keyword>
<dbReference type="SMART" id="SM00715">
    <property type="entry name" value="LA"/>
    <property type="match status" value="1"/>
</dbReference>
<evidence type="ECO:0000256" key="4">
    <source>
        <dbReference type="ARBA" id="ARBA00023163"/>
    </source>
</evidence>
<dbReference type="CDD" id="cd12288">
    <property type="entry name" value="RRM_La_like_plant"/>
    <property type="match status" value="1"/>
</dbReference>
<dbReference type="SUPFAM" id="SSF46785">
    <property type="entry name" value="Winged helix' DNA-binding domain"/>
    <property type="match status" value="1"/>
</dbReference>
<dbReference type="InterPro" id="IPR006630">
    <property type="entry name" value="La_HTH"/>
</dbReference>
<dbReference type="InterPro" id="IPR045180">
    <property type="entry name" value="La_dom_prot"/>
</dbReference>
<feature type="compositionally biased region" description="Polar residues" evidence="7">
    <location>
        <begin position="395"/>
        <end position="407"/>
    </location>
</feature>
<keyword evidence="3" id="KW-0805">Transcription regulation</keyword>
<evidence type="ECO:0000256" key="6">
    <source>
        <dbReference type="PROSITE-ProRule" id="PRU00332"/>
    </source>
</evidence>
<dbReference type="GO" id="GO:0006396">
    <property type="term" value="P:RNA processing"/>
    <property type="evidence" value="ECO:0007669"/>
    <property type="project" value="InterPro"/>
</dbReference>
<keyword evidence="2 6" id="KW-0694">RNA-binding</keyword>